<proteinExistence type="predicted"/>
<sequence length="74" mass="8582">MGYKTISLSDEAYNVLKTKKLKGESFNDLILRLLSKPEQKDILKLKGNWKGSTEEVENILDLIYKNRERASIPR</sequence>
<reference evidence="2" key="1">
    <citation type="journal article" date="2015" name="Nature">
        <title>Complex archaea that bridge the gap between prokaryotes and eukaryotes.</title>
        <authorList>
            <person name="Spang A."/>
            <person name="Saw J.H."/>
            <person name="Jorgensen S.L."/>
            <person name="Zaremba-Niedzwiedzka K."/>
            <person name="Martijn J."/>
            <person name="Lind A.E."/>
            <person name="van Eijk R."/>
            <person name="Schleper C."/>
            <person name="Guy L."/>
            <person name="Ettema T.J."/>
        </authorList>
    </citation>
    <scope>NUCLEOTIDE SEQUENCE</scope>
</reference>
<dbReference type="Pfam" id="PF02697">
    <property type="entry name" value="VAPB_antitox"/>
    <property type="match status" value="1"/>
</dbReference>
<organism evidence="2">
    <name type="scientific">marine sediment metagenome</name>
    <dbReference type="NCBI Taxonomy" id="412755"/>
    <lineage>
        <taxon>unclassified sequences</taxon>
        <taxon>metagenomes</taxon>
        <taxon>ecological metagenomes</taxon>
    </lineage>
</organism>
<gene>
    <name evidence="2" type="ORF">LCGC14_0875050</name>
</gene>
<name>A0A0F9PP80_9ZZZZ</name>
<evidence type="ECO:0008006" key="3">
    <source>
        <dbReference type="Google" id="ProtNLM"/>
    </source>
</evidence>
<comment type="caution">
    <text evidence="2">The sequence shown here is derived from an EMBL/GenBank/DDBJ whole genome shotgun (WGS) entry which is preliminary data.</text>
</comment>
<evidence type="ECO:0000256" key="1">
    <source>
        <dbReference type="ARBA" id="ARBA00022649"/>
    </source>
</evidence>
<accession>A0A0F9PP80</accession>
<keyword evidence="1" id="KW-1277">Toxin-antitoxin system</keyword>
<dbReference type="AlphaFoldDB" id="A0A0F9PP80"/>
<dbReference type="EMBL" id="LAZR01002721">
    <property type="protein sequence ID" value="KKN26402.1"/>
    <property type="molecule type" value="Genomic_DNA"/>
</dbReference>
<evidence type="ECO:0000313" key="2">
    <source>
        <dbReference type="EMBL" id="KKN26402.1"/>
    </source>
</evidence>
<protein>
    <recommendedName>
        <fullName evidence="3">Antitoxin</fullName>
    </recommendedName>
</protein>
<dbReference type="InterPro" id="IPR003847">
    <property type="entry name" value="Put_antitoxin"/>
</dbReference>